<sequence length="222" mass="23845">MDEHGSDAEMSPRSIRKPGPREAQAPILVPRFQDYATKTAREIDRDLLLGLVNTQMFKDEFTWVAQSSANSSLRARIDTLARPFSNRSTSSILGTVLTIINRLSLLTTDRAIRHRHASASSAAAAYAIPGAILSPLMDDVSGLPSVPPTPMGTPQSSAMPMTGLPFTPSSPGPVTLSPFSDPMPGLPSLPNTPQPASWTLQFEPPPPNPKLRSRSTSIIPQV</sequence>
<evidence type="ECO:0000313" key="2">
    <source>
        <dbReference type="EMBL" id="TFL02618.1"/>
    </source>
</evidence>
<reference evidence="2 3" key="1">
    <citation type="journal article" date="2019" name="Nat. Ecol. Evol.">
        <title>Megaphylogeny resolves global patterns of mushroom evolution.</title>
        <authorList>
            <person name="Varga T."/>
            <person name="Krizsan K."/>
            <person name="Foldi C."/>
            <person name="Dima B."/>
            <person name="Sanchez-Garcia M."/>
            <person name="Sanchez-Ramirez S."/>
            <person name="Szollosi G.J."/>
            <person name="Szarkandi J.G."/>
            <person name="Papp V."/>
            <person name="Albert L."/>
            <person name="Andreopoulos W."/>
            <person name="Angelini C."/>
            <person name="Antonin V."/>
            <person name="Barry K.W."/>
            <person name="Bougher N.L."/>
            <person name="Buchanan P."/>
            <person name="Buyck B."/>
            <person name="Bense V."/>
            <person name="Catcheside P."/>
            <person name="Chovatia M."/>
            <person name="Cooper J."/>
            <person name="Damon W."/>
            <person name="Desjardin D."/>
            <person name="Finy P."/>
            <person name="Geml J."/>
            <person name="Haridas S."/>
            <person name="Hughes K."/>
            <person name="Justo A."/>
            <person name="Karasinski D."/>
            <person name="Kautmanova I."/>
            <person name="Kiss B."/>
            <person name="Kocsube S."/>
            <person name="Kotiranta H."/>
            <person name="LaButti K.M."/>
            <person name="Lechner B.E."/>
            <person name="Liimatainen K."/>
            <person name="Lipzen A."/>
            <person name="Lukacs Z."/>
            <person name="Mihaltcheva S."/>
            <person name="Morgado L.N."/>
            <person name="Niskanen T."/>
            <person name="Noordeloos M.E."/>
            <person name="Ohm R.A."/>
            <person name="Ortiz-Santana B."/>
            <person name="Ovrebo C."/>
            <person name="Racz N."/>
            <person name="Riley R."/>
            <person name="Savchenko A."/>
            <person name="Shiryaev A."/>
            <person name="Soop K."/>
            <person name="Spirin V."/>
            <person name="Szebenyi C."/>
            <person name="Tomsovsky M."/>
            <person name="Tulloss R.E."/>
            <person name="Uehling J."/>
            <person name="Grigoriev I.V."/>
            <person name="Vagvolgyi C."/>
            <person name="Papp T."/>
            <person name="Martin F.M."/>
            <person name="Miettinen O."/>
            <person name="Hibbett D.S."/>
            <person name="Nagy L.G."/>
        </authorList>
    </citation>
    <scope>NUCLEOTIDE SEQUENCE [LARGE SCALE GENOMIC DNA]</scope>
    <source>
        <strain evidence="2 3">CBS 309.79</strain>
    </source>
</reference>
<dbReference type="EMBL" id="ML178822">
    <property type="protein sequence ID" value="TFL02618.1"/>
    <property type="molecule type" value="Genomic_DNA"/>
</dbReference>
<dbReference type="AlphaFoldDB" id="A0A5C3QMN7"/>
<accession>A0A5C3QMN7</accession>
<dbReference type="Proteomes" id="UP000305067">
    <property type="component" value="Unassembled WGS sequence"/>
</dbReference>
<evidence type="ECO:0000313" key="3">
    <source>
        <dbReference type="Proteomes" id="UP000305067"/>
    </source>
</evidence>
<name>A0A5C3QMN7_9AGAR</name>
<feature type="compositionally biased region" description="Pro residues" evidence="1">
    <location>
        <begin position="184"/>
        <end position="193"/>
    </location>
</feature>
<gene>
    <name evidence="2" type="ORF">BDV98DRAFT_582187</name>
</gene>
<evidence type="ECO:0000256" key="1">
    <source>
        <dbReference type="SAM" id="MobiDB-lite"/>
    </source>
</evidence>
<feature type="region of interest" description="Disordered" evidence="1">
    <location>
        <begin position="168"/>
        <end position="222"/>
    </location>
</feature>
<proteinExistence type="predicted"/>
<keyword evidence="3" id="KW-1185">Reference proteome</keyword>
<protein>
    <submittedName>
        <fullName evidence="2">Uncharacterized protein</fullName>
    </submittedName>
</protein>
<feature type="region of interest" description="Disordered" evidence="1">
    <location>
        <begin position="1"/>
        <end position="23"/>
    </location>
</feature>
<organism evidence="2 3">
    <name type="scientific">Pterulicium gracile</name>
    <dbReference type="NCBI Taxonomy" id="1884261"/>
    <lineage>
        <taxon>Eukaryota</taxon>
        <taxon>Fungi</taxon>
        <taxon>Dikarya</taxon>
        <taxon>Basidiomycota</taxon>
        <taxon>Agaricomycotina</taxon>
        <taxon>Agaricomycetes</taxon>
        <taxon>Agaricomycetidae</taxon>
        <taxon>Agaricales</taxon>
        <taxon>Pleurotineae</taxon>
        <taxon>Pterulaceae</taxon>
        <taxon>Pterulicium</taxon>
    </lineage>
</organism>